<gene>
    <name evidence="1" type="ORF">M407DRAFT_10991</name>
</gene>
<accession>A0A0C3Q7Y0</accession>
<keyword evidence="2" id="KW-1185">Reference proteome</keyword>
<organism evidence="1 2">
    <name type="scientific">Tulasnella calospora MUT 4182</name>
    <dbReference type="NCBI Taxonomy" id="1051891"/>
    <lineage>
        <taxon>Eukaryota</taxon>
        <taxon>Fungi</taxon>
        <taxon>Dikarya</taxon>
        <taxon>Basidiomycota</taxon>
        <taxon>Agaricomycotina</taxon>
        <taxon>Agaricomycetes</taxon>
        <taxon>Cantharellales</taxon>
        <taxon>Tulasnellaceae</taxon>
        <taxon>Tulasnella</taxon>
    </lineage>
</organism>
<dbReference type="Proteomes" id="UP000054248">
    <property type="component" value="Unassembled WGS sequence"/>
</dbReference>
<dbReference type="InterPro" id="IPR032675">
    <property type="entry name" value="LRR_dom_sf"/>
</dbReference>
<name>A0A0C3Q7Y0_9AGAM</name>
<protein>
    <submittedName>
        <fullName evidence="1">Uncharacterized protein</fullName>
    </submittedName>
</protein>
<reference evidence="1 2" key="1">
    <citation type="submission" date="2014-04" db="EMBL/GenBank/DDBJ databases">
        <authorList>
            <consortium name="DOE Joint Genome Institute"/>
            <person name="Kuo A."/>
            <person name="Girlanda M."/>
            <person name="Perotto S."/>
            <person name="Kohler A."/>
            <person name="Nagy L.G."/>
            <person name="Floudas D."/>
            <person name="Copeland A."/>
            <person name="Barry K.W."/>
            <person name="Cichocki N."/>
            <person name="Veneault-Fourrey C."/>
            <person name="LaButti K."/>
            <person name="Lindquist E.A."/>
            <person name="Lipzen A."/>
            <person name="Lundell T."/>
            <person name="Morin E."/>
            <person name="Murat C."/>
            <person name="Sun H."/>
            <person name="Tunlid A."/>
            <person name="Henrissat B."/>
            <person name="Grigoriev I.V."/>
            <person name="Hibbett D.S."/>
            <person name="Martin F."/>
            <person name="Nordberg H.P."/>
            <person name="Cantor M.N."/>
            <person name="Hua S.X."/>
        </authorList>
    </citation>
    <scope>NUCLEOTIDE SEQUENCE [LARGE SCALE GENOMIC DNA]</scope>
    <source>
        <strain evidence="1 2">MUT 4182</strain>
    </source>
</reference>
<evidence type="ECO:0000313" key="1">
    <source>
        <dbReference type="EMBL" id="KIO20256.1"/>
    </source>
</evidence>
<dbReference type="EMBL" id="KN823181">
    <property type="protein sequence ID" value="KIO20256.1"/>
    <property type="molecule type" value="Genomic_DNA"/>
</dbReference>
<dbReference type="AlphaFoldDB" id="A0A0C3Q7Y0"/>
<sequence>MDQVGEDLDGDYSFYHKLEASAEDLDKEHWQAFLKLTAKIHILFIPTMPLHPDSVELVKELVAAYGGPLFPNLRGLEIFNDAKCSPTVSLGLVPGLTSVLMDGLEGYGSDDGFEEIFLQVAESCPGIRDLIIVTECAWSGPIFSVFPKLRSLSYGMGMFSAESWSSLAICTNLVELGIWSVSLEEVAENSLAEDLEFGSLKELRITKMKKKAALVLLDGTRMPLLQSLRLKEVKFMEEEEKDLSDRLKVRCPDLKQINFVSESYWSCS</sequence>
<dbReference type="Gene3D" id="3.80.10.10">
    <property type="entry name" value="Ribonuclease Inhibitor"/>
    <property type="match status" value="1"/>
</dbReference>
<evidence type="ECO:0000313" key="2">
    <source>
        <dbReference type="Proteomes" id="UP000054248"/>
    </source>
</evidence>
<proteinExistence type="predicted"/>
<reference evidence="2" key="2">
    <citation type="submission" date="2015-01" db="EMBL/GenBank/DDBJ databases">
        <title>Evolutionary Origins and Diversification of the Mycorrhizal Mutualists.</title>
        <authorList>
            <consortium name="DOE Joint Genome Institute"/>
            <consortium name="Mycorrhizal Genomics Consortium"/>
            <person name="Kohler A."/>
            <person name="Kuo A."/>
            <person name="Nagy L.G."/>
            <person name="Floudas D."/>
            <person name="Copeland A."/>
            <person name="Barry K.W."/>
            <person name="Cichocki N."/>
            <person name="Veneault-Fourrey C."/>
            <person name="LaButti K."/>
            <person name="Lindquist E.A."/>
            <person name="Lipzen A."/>
            <person name="Lundell T."/>
            <person name="Morin E."/>
            <person name="Murat C."/>
            <person name="Riley R."/>
            <person name="Ohm R."/>
            <person name="Sun H."/>
            <person name="Tunlid A."/>
            <person name="Henrissat B."/>
            <person name="Grigoriev I.V."/>
            <person name="Hibbett D.S."/>
            <person name="Martin F."/>
        </authorList>
    </citation>
    <scope>NUCLEOTIDE SEQUENCE [LARGE SCALE GENOMIC DNA]</scope>
    <source>
        <strain evidence="2">MUT 4182</strain>
    </source>
</reference>
<dbReference type="OrthoDB" id="3211340at2759"/>
<dbReference type="SUPFAM" id="SSF52047">
    <property type="entry name" value="RNI-like"/>
    <property type="match status" value="1"/>
</dbReference>
<dbReference type="HOGENOM" id="CLU_910779_0_0_1"/>